<dbReference type="InterPro" id="IPR050695">
    <property type="entry name" value="N-acetylmuramoyl_amidase_3"/>
</dbReference>
<comment type="caution">
    <text evidence="3">The sequence shown here is derived from an EMBL/GenBank/DDBJ whole genome shotgun (WGS) entry which is preliminary data.</text>
</comment>
<dbReference type="Pfam" id="PF01520">
    <property type="entry name" value="Amidase_3"/>
    <property type="match status" value="1"/>
</dbReference>
<dbReference type="CDD" id="cd02696">
    <property type="entry name" value="MurNAc-LAA"/>
    <property type="match status" value="1"/>
</dbReference>
<evidence type="ECO:0000259" key="2">
    <source>
        <dbReference type="Pfam" id="PF01520"/>
    </source>
</evidence>
<keyword evidence="4" id="KW-1185">Reference proteome</keyword>
<dbReference type="InterPro" id="IPR002508">
    <property type="entry name" value="MurNAc-LAA_cat"/>
</dbReference>
<gene>
    <name evidence="3" type="ORF">ACFFFP_02725</name>
</gene>
<dbReference type="PANTHER" id="PTHR30404">
    <property type="entry name" value="N-ACETYLMURAMOYL-L-ALANINE AMIDASE"/>
    <property type="match status" value="1"/>
</dbReference>
<evidence type="ECO:0000313" key="4">
    <source>
        <dbReference type="Proteomes" id="UP001589830"/>
    </source>
</evidence>
<dbReference type="PANTHER" id="PTHR30404:SF0">
    <property type="entry name" value="N-ACETYLMURAMOYL-L-ALANINE AMIDASE AMIC"/>
    <property type="match status" value="1"/>
</dbReference>
<feature type="domain" description="MurNAc-LAA" evidence="2">
    <location>
        <begin position="202"/>
        <end position="376"/>
    </location>
</feature>
<sequence>MRWLWVPLLALALAQAPKPLRVGPLAGEALYPGNRGVSYGEAELLARGLGLALWRTEKEVALGLGSRYRRFPVLENEGQAVRQQAAWLHQGKVYVPLRPLAEALGLQYQAQAGVALSLPWAVLLGVEREQDRLVLRFSREVNALVRPGGILFLLAQGQGAGFRQEAEGLFLSLDTPPDRLYYPGGGRVALEWGPLSKPAPLVLLDPGHGGEDPGLVLDGVSEKDLTLDLARRVARRLPQARLTRTQDVSLSLEDRLAQAKQASVLVSLHVTRGREVNLYLPDGRTGPLAQSAPELLRTAPEEQARLLKAYAGDPRQLAEALEKAFGALGIPVARAEGPYALTDIPGAAVLLEIGAERLATPEAREALAQAIAQALEAYLP</sequence>
<organism evidence="3 4">
    <name type="scientific">Thermus composti</name>
    <dbReference type="NCBI Taxonomy" id="532059"/>
    <lineage>
        <taxon>Bacteria</taxon>
        <taxon>Thermotogati</taxon>
        <taxon>Deinococcota</taxon>
        <taxon>Deinococci</taxon>
        <taxon>Thermales</taxon>
        <taxon>Thermaceae</taxon>
        <taxon>Thermus</taxon>
    </lineage>
</organism>
<accession>A0ABV6PZ35</accession>
<proteinExistence type="predicted"/>
<protein>
    <submittedName>
        <fullName evidence="3">N-acetylmuramoyl-L-alanine amidase</fullName>
        <ecNumber evidence="3">3.5.1.28</ecNumber>
    </submittedName>
</protein>
<dbReference type="GO" id="GO:0008745">
    <property type="term" value="F:N-acetylmuramoyl-L-alanine amidase activity"/>
    <property type="evidence" value="ECO:0007669"/>
    <property type="project" value="UniProtKB-EC"/>
</dbReference>
<dbReference type="Gene3D" id="3.40.630.40">
    <property type="entry name" value="Zn-dependent exopeptidases"/>
    <property type="match status" value="1"/>
</dbReference>
<dbReference type="RefSeq" id="WP_188845945.1">
    <property type="nucleotide sequence ID" value="NZ_BMPJ01000003.1"/>
</dbReference>
<dbReference type="SUPFAM" id="SSF53187">
    <property type="entry name" value="Zn-dependent exopeptidases"/>
    <property type="match status" value="1"/>
</dbReference>
<keyword evidence="1 3" id="KW-0378">Hydrolase</keyword>
<dbReference type="EMBL" id="JBHLTW010000006">
    <property type="protein sequence ID" value="MFC0595096.1"/>
    <property type="molecule type" value="Genomic_DNA"/>
</dbReference>
<dbReference type="EC" id="3.5.1.28" evidence="3"/>
<reference evidence="3 4" key="1">
    <citation type="submission" date="2024-09" db="EMBL/GenBank/DDBJ databases">
        <authorList>
            <person name="Sun Q."/>
            <person name="Mori K."/>
        </authorList>
    </citation>
    <scope>NUCLEOTIDE SEQUENCE [LARGE SCALE GENOMIC DNA]</scope>
    <source>
        <strain evidence="3 4">NCAIM B.02340</strain>
    </source>
</reference>
<evidence type="ECO:0000256" key="1">
    <source>
        <dbReference type="ARBA" id="ARBA00022801"/>
    </source>
</evidence>
<dbReference type="Proteomes" id="UP001589830">
    <property type="component" value="Unassembled WGS sequence"/>
</dbReference>
<evidence type="ECO:0000313" key="3">
    <source>
        <dbReference type="EMBL" id="MFC0595096.1"/>
    </source>
</evidence>
<name>A0ABV6PZ35_9DEIN</name>